<dbReference type="InterPro" id="IPR051200">
    <property type="entry name" value="Host-pathogen_enzymatic-act"/>
</dbReference>
<dbReference type="PANTHER" id="PTHR47197">
    <property type="entry name" value="PROTEIN NIRF"/>
    <property type="match status" value="1"/>
</dbReference>
<dbReference type="InterPro" id="IPR015943">
    <property type="entry name" value="WD40/YVTN_repeat-like_dom_sf"/>
</dbReference>
<proteinExistence type="predicted"/>
<protein>
    <submittedName>
        <fullName evidence="1">Uncharacterized protein</fullName>
    </submittedName>
</protein>
<dbReference type="SUPFAM" id="SSF51004">
    <property type="entry name" value="C-terminal (heme d1) domain of cytochrome cd1-nitrite reductase"/>
    <property type="match status" value="1"/>
</dbReference>
<dbReference type="AlphaFoldDB" id="A0A518ER10"/>
<dbReference type="Gene3D" id="2.130.10.10">
    <property type="entry name" value="YVTN repeat-like/Quinoprotein amine dehydrogenase"/>
    <property type="match status" value="1"/>
</dbReference>
<evidence type="ECO:0000313" key="1">
    <source>
        <dbReference type="EMBL" id="QDV06521.1"/>
    </source>
</evidence>
<sequence length="1025" mass="106535">MSLSNTQPSPGARPFVSPLFAASCIGLLGLAACSDSGGTGDQAPPSEDPEFTLESVSNGFGQQLPHRVLVETTPGNPVPVPLRTLEDVVALVSSQSPVLPPEAFPADAVLPDGRAGNQFFLAKFTDAVDPASDCFNACTGTGPCDLDTLEVVTFDPSSHEPVVVPARVFVGGSTWNANGDLEQWVELDPATGRITTLTDEAHGFPGSEAPLFGAADFVAPSSIMVVMDADGDLSTLEAFPNAESLQLRIPASLCSTTQQFLGTTAVAATSVGGNPAGPSVVTRMGDPATEPSDGMQNVDPSKVLRIRFTESIQPWTLGTFVEPSISPSLTITQAPNVAPVPHAYTVMPNSAYDLTEWAITPDRTFDGLNAEGPPNFLELAEVKVEVGGATLGDLVGEPSADRIEFSFLVGRGPAMVNAPVVPESLLISRAGTRPGLSVIDLNGFGQSTGSPTYSQPYPLAGQTRFPFDPNVTQNPTVRPVLSPGSTTLDGGSAGVFTLTRDANLNTVLAGAPILADAADLQFGASLDTVFDNSPPPFGCQAGGGNVCALSGLKTVGQNPDLTLAPGFPNLVSFAPHPNPPPLMFPAMCWQPSIVGREPSSIDFSGSTNLLDTGNPFPDPVAATPPTGLLDGRRGAQPFYGPSFGQQAVQDCQSYGVRQQIGQFLYVADRIRGEVVALNSNRMLSIDRLPVAGVTSMALGPNLDVLAVTSQDTDTVTIIDVDPNSATFHTILAVVSVGDGPRGIAFDPLDEDILVCNEVDSTISVISALTLTVRKTVPSQVDAPFELAVTPRMQGFGLERGVYFAYVLGRNGELAVFESGPDGPGGFGYDSVIGVLPWVFQAPRAIVLDPLNLDASVFVAYEGPVDPATGASGALGVGAISRVRLESADFGTQLLQAGSSPSLRDLQFGVALTLSEASGEISGIPSSLAFDELRNFADYPAPASLFTSGGAAPVNGKCAVREVNPGTLSPTNQPKFLFAAIPDAHVVDVMQVTGQSAPLLDVNVYDAGVQSIPAPNVRFLTGYFSQ</sequence>
<dbReference type="PANTHER" id="PTHR47197:SF3">
    <property type="entry name" value="DIHYDRO-HEME D1 DEHYDROGENASE"/>
    <property type="match status" value="1"/>
</dbReference>
<evidence type="ECO:0000313" key="2">
    <source>
        <dbReference type="Proteomes" id="UP000320390"/>
    </source>
</evidence>
<reference evidence="1 2" key="1">
    <citation type="submission" date="2019-02" db="EMBL/GenBank/DDBJ databases">
        <title>Deep-cultivation of Planctomycetes and their phenomic and genomic characterization uncovers novel biology.</title>
        <authorList>
            <person name="Wiegand S."/>
            <person name="Jogler M."/>
            <person name="Boedeker C."/>
            <person name="Pinto D."/>
            <person name="Vollmers J."/>
            <person name="Rivas-Marin E."/>
            <person name="Kohn T."/>
            <person name="Peeters S.H."/>
            <person name="Heuer A."/>
            <person name="Rast P."/>
            <person name="Oberbeckmann S."/>
            <person name="Bunk B."/>
            <person name="Jeske O."/>
            <person name="Meyerdierks A."/>
            <person name="Storesund J.E."/>
            <person name="Kallscheuer N."/>
            <person name="Luecker S."/>
            <person name="Lage O.M."/>
            <person name="Pohl T."/>
            <person name="Merkel B.J."/>
            <person name="Hornburger P."/>
            <person name="Mueller R.-W."/>
            <person name="Bruemmer F."/>
            <person name="Labrenz M."/>
            <person name="Spormann A.M."/>
            <person name="Op den Camp H."/>
            <person name="Overmann J."/>
            <person name="Amann R."/>
            <person name="Jetten M.S.M."/>
            <person name="Mascher T."/>
            <person name="Medema M.H."/>
            <person name="Devos D.P."/>
            <person name="Kaster A.-K."/>
            <person name="Ovreas L."/>
            <person name="Rohde M."/>
            <person name="Galperin M.Y."/>
            <person name="Jogler C."/>
        </authorList>
    </citation>
    <scope>NUCLEOTIDE SEQUENCE [LARGE SCALE GENOMIC DNA]</scope>
    <source>
        <strain evidence="1 2">Poly30</strain>
    </source>
</reference>
<dbReference type="EMBL" id="CP036434">
    <property type="protein sequence ID" value="QDV06521.1"/>
    <property type="molecule type" value="Genomic_DNA"/>
</dbReference>
<keyword evidence="2" id="KW-1185">Reference proteome</keyword>
<dbReference type="Proteomes" id="UP000320390">
    <property type="component" value="Chromosome"/>
</dbReference>
<gene>
    <name evidence="1" type="ORF">Poly30_20310</name>
</gene>
<dbReference type="InterPro" id="IPR011048">
    <property type="entry name" value="Haem_d1_sf"/>
</dbReference>
<accession>A0A518ER10</accession>
<organism evidence="1 2">
    <name type="scientific">Saltatorellus ferox</name>
    <dbReference type="NCBI Taxonomy" id="2528018"/>
    <lineage>
        <taxon>Bacteria</taxon>
        <taxon>Pseudomonadati</taxon>
        <taxon>Planctomycetota</taxon>
        <taxon>Planctomycetia</taxon>
        <taxon>Planctomycetia incertae sedis</taxon>
        <taxon>Saltatorellus</taxon>
    </lineage>
</organism>
<name>A0A518ER10_9BACT</name>